<protein>
    <submittedName>
        <fullName evidence="1">Uncharacterized protein</fullName>
    </submittedName>
</protein>
<organism evidence="1 2">
    <name type="scientific">Avena sativa</name>
    <name type="common">Oat</name>
    <dbReference type="NCBI Taxonomy" id="4498"/>
    <lineage>
        <taxon>Eukaryota</taxon>
        <taxon>Viridiplantae</taxon>
        <taxon>Streptophyta</taxon>
        <taxon>Embryophyta</taxon>
        <taxon>Tracheophyta</taxon>
        <taxon>Spermatophyta</taxon>
        <taxon>Magnoliopsida</taxon>
        <taxon>Liliopsida</taxon>
        <taxon>Poales</taxon>
        <taxon>Poaceae</taxon>
        <taxon>BOP clade</taxon>
        <taxon>Pooideae</taxon>
        <taxon>Poodae</taxon>
        <taxon>Poeae</taxon>
        <taxon>Poeae Chloroplast Group 1 (Aveneae type)</taxon>
        <taxon>Aveninae</taxon>
        <taxon>Avena</taxon>
    </lineage>
</organism>
<reference evidence="1" key="2">
    <citation type="submission" date="2025-09" db="UniProtKB">
        <authorList>
            <consortium name="EnsemblPlants"/>
        </authorList>
    </citation>
    <scope>IDENTIFICATION</scope>
</reference>
<proteinExistence type="predicted"/>
<evidence type="ECO:0000313" key="1">
    <source>
        <dbReference type="EnsemblPlants" id="AVESA.00010b.r2.6AG1015050.1.CDS"/>
    </source>
</evidence>
<evidence type="ECO:0000313" key="2">
    <source>
        <dbReference type="Proteomes" id="UP001732700"/>
    </source>
</evidence>
<dbReference type="Proteomes" id="UP001732700">
    <property type="component" value="Chromosome 6A"/>
</dbReference>
<sequence>MARTRFVSLLIGMASFVCVVTGKLRPMPEGGLPRDLFGLGIASKIRTDRNSTARASSDFGRIVKAAPEAVLHPAMPVDIAALIQYSMSSPAPFPVSPHGQGHSVRGQSLAPGGVVVDMLAMGRGQHRRINVSADYVDAGGEQLWIDVLRATLEHGLAPLVWTDYLRITVGGMLSNAGIGGQAFRHGPQITNVLELDVVTGTGEMVTCSHEKSSDLFFAALGGLGQFGVITRARIALEKAPKRVQMNRTLMEGPKSTPFFSEDDINRLAGLAFESSSAAIYIIEAAMYYTDTNDSYVDQKLEKVLE</sequence>
<keyword evidence="2" id="KW-1185">Reference proteome</keyword>
<accession>A0ACD5YS95</accession>
<dbReference type="EnsemblPlants" id="AVESA.00010b.r2.6AG1015050.1">
    <property type="protein sequence ID" value="AVESA.00010b.r2.6AG1015050.1.CDS"/>
    <property type="gene ID" value="AVESA.00010b.r2.6AG1015050"/>
</dbReference>
<reference evidence="1" key="1">
    <citation type="submission" date="2021-05" db="EMBL/GenBank/DDBJ databases">
        <authorList>
            <person name="Scholz U."/>
            <person name="Mascher M."/>
            <person name="Fiebig A."/>
        </authorList>
    </citation>
    <scope>NUCLEOTIDE SEQUENCE [LARGE SCALE GENOMIC DNA]</scope>
</reference>
<name>A0ACD5YS95_AVESA</name>